<name>A0A1V0B0L3_9GAMM</name>
<protein>
    <submittedName>
        <fullName evidence="3">Uncharacterized protein</fullName>
    </submittedName>
</protein>
<dbReference type="STRING" id="1931241.BVH74_01295"/>
<keyword evidence="4" id="KW-1185">Reference proteome</keyword>
<feature type="transmembrane region" description="Helical" evidence="2">
    <location>
        <begin position="861"/>
        <end position="881"/>
    </location>
</feature>
<feature type="transmembrane region" description="Helical" evidence="2">
    <location>
        <begin position="953"/>
        <end position="971"/>
    </location>
</feature>
<keyword evidence="2" id="KW-1133">Transmembrane helix</keyword>
<dbReference type="RefSeq" id="WP_080048341.1">
    <property type="nucleotide sequence ID" value="NZ_CP020100.1"/>
</dbReference>
<feature type="transmembrane region" description="Helical" evidence="2">
    <location>
        <begin position="983"/>
        <end position="1006"/>
    </location>
</feature>
<keyword evidence="2" id="KW-0812">Transmembrane</keyword>
<dbReference type="Proteomes" id="UP000243488">
    <property type="component" value="Chromosome"/>
</dbReference>
<proteinExistence type="predicted"/>
<reference evidence="3 4" key="1">
    <citation type="submission" date="2017-03" db="EMBL/GenBank/DDBJ databases">
        <title>Complete genome sequence of the novel DNRA strain Pseudomonas sp. S-6-2 isolated from Chinese polluted river sediment. Journal of Biotechnology.</title>
        <authorList>
            <person name="Li J."/>
            <person name="Xiang F."/>
            <person name="Wang L."/>
            <person name="Xi L."/>
            <person name="Liu J."/>
        </authorList>
    </citation>
    <scope>NUCLEOTIDE SEQUENCE [LARGE SCALE GENOMIC DNA]</scope>
    <source>
        <strain evidence="3 4">S-6-2</strain>
    </source>
</reference>
<dbReference type="CDD" id="cd20705">
    <property type="entry name" value="MIX_I"/>
    <property type="match status" value="1"/>
</dbReference>
<evidence type="ECO:0000313" key="3">
    <source>
        <dbReference type="EMBL" id="AQZ93483.1"/>
    </source>
</evidence>
<gene>
    <name evidence="3" type="ORF">BVH74_01295</name>
</gene>
<evidence type="ECO:0000256" key="1">
    <source>
        <dbReference type="SAM" id="Coils"/>
    </source>
</evidence>
<keyword evidence="2" id="KW-0472">Membrane</keyword>
<dbReference type="EMBL" id="CP020100">
    <property type="protein sequence ID" value="AQZ93483.1"/>
    <property type="molecule type" value="Genomic_DNA"/>
</dbReference>
<dbReference type="KEGG" id="ppha:BVH74_01295"/>
<feature type="transmembrane region" description="Helical" evidence="2">
    <location>
        <begin position="1018"/>
        <end position="1039"/>
    </location>
</feature>
<feature type="coiled-coil region" evidence="1">
    <location>
        <begin position="358"/>
        <end position="392"/>
    </location>
</feature>
<keyword evidence="1" id="KW-0175">Coiled coil</keyword>
<organism evidence="3 4">
    <name type="scientific">Halopseudomonas phragmitis</name>
    <dbReference type="NCBI Taxonomy" id="1931241"/>
    <lineage>
        <taxon>Bacteria</taxon>
        <taxon>Pseudomonadati</taxon>
        <taxon>Pseudomonadota</taxon>
        <taxon>Gammaproteobacteria</taxon>
        <taxon>Pseudomonadales</taxon>
        <taxon>Pseudomonadaceae</taxon>
        <taxon>Halopseudomonas</taxon>
    </lineage>
</organism>
<evidence type="ECO:0000256" key="2">
    <source>
        <dbReference type="SAM" id="Phobius"/>
    </source>
</evidence>
<accession>A0A1V0B0L3</accession>
<evidence type="ECO:0000313" key="4">
    <source>
        <dbReference type="Proteomes" id="UP000243488"/>
    </source>
</evidence>
<sequence>MSKVDSLSDGPACEPAKLIIEVVGINHPQGQRLMLSEHGSDQPAAISEQASTEVLEDEVFSSTLHLWPWEDASPCDVWLEVDTTEGVTIRLPLAEELGASKRQLDGQENQVAAVVPLALVRSGVRMDDGGVPVVSRPGYLYVFFRGTLWRELEIRQTEQGTFYHDVNLQSWRDSGQQDGRRAATGVALEEIWLPARWKSGYVSDVQVAYSEVQWTAPRIRRLEADAQARGRRCQPVAMRLSGEYFKSMESGSGQVMAAGLLSALLTNNLQGLQAAAEAERQRRRIAGRVFPLAGIAPQRQRDDMFEYQFNEPTGYLLDLEGQYPLDKMEHAEQMLDAFLHQQRFPRGELETDALNICMKRHVLALQETDAEAEEQEQEHQQQCQQVVAAEQSWQNLERSPDMLAQVRDRKICGILVEDALYRMRQLKDRLTAIQTQINLSAQIAGQQEHFSSALLVDNYILSSRLGRGSNPLRRYAEALDGQGVRKVRRALAQPLKRNISECHEQIRTVLAECLDDTCYQETLADAFSQDDIQYTCTFALAGQALLATASVLRDPLKIMPTPQVGPADRFMVRFQREDHPLRAMLLPRTTLESCMQAYELPDGEEHNEGDGHFRCRLLARLEEMELPEPSNLMLLEARALVAAAEGDMMETVMTAGLSKSVNLALTVASNVQSALIQAEARLHELGLDIRHYEALDADLQASRSALSEQSRVLKISAFQLDGTDLGRAIAPGTLGGLRIYRTGNVNERDLLIVPQQVMGAQATGGTQMSGHVFGDGDRLVASTNSTAATDAGLAGTKQAPVALWVVAEGTPTAALFRNTYDLFNQTAAAEERALAAAAESDQLERTSKARRRALRVLNHPLLPAFLVGVEVYNLAALINTASQVERVRGRARVASGVLATFYDLVLASQILAERIASDTAAMQRVTGALNKPLFRNPLAKTSKRFAFQVSGRMLLGAVGAVAVVGIGLWDAMDAFNHSDSSGWGHLIAAGGGMVMLVSAFMAGPAAGATGMAAFIGPAGWALMVGIGLVVAGAFIADWLRDAPIEQWLKLGPFGAEEIDGFLWMKGEKPEHLQNKHEAFYRLVGLLAGIRIEIGINPEQARALREQPYLGEESHYYAMRRANKLIRIRSSIPGLFGASDASFMRVGVSMTETVSTTSLEGVTSVTTHPVHGKQFELDTRSLATDLSCMNVPSFVVHQELTPEGLDIYLEEPPLPRQSRLQQAVSMSQTLAIGWAVRVQLSAQGTDQRHWVFPAPEPKDPLQYDSSRHGRINYIRTGQAFWADQVSDLVEQT</sequence>